<accession>A0A6I4T026</accession>
<organism evidence="2 3">
    <name type="scientific">Croceibacterium salegens</name>
    <dbReference type="NCBI Taxonomy" id="1737568"/>
    <lineage>
        <taxon>Bacteria</taxon>
        <taxon>Pseudomonadati</taxon>
        <taxon>Pseudomonadota</taxon>
        <taxon>Alphaproteobacteria</taxon>
        <taxon>Sphingomonadales</taxon>
        <taxon>Erythrobacteraceae</taxon>
        <taxon>Croceibacterium</taxon>
    </lineage>
</organism>
<evidence type="ECO:0000313" key="3">
    <source>
        <dbReference type="Proteomes" id="UP000433652"/>
    </source>
</evidence>
<protein>
    <submittedName>
        <fullName evidence="2">DUF2807 domain-containing protein</fullName>
    </submittedName>
</protein>
<dbReference type="OrthoDB" id="7841570at2"/>
<dbReference type="RefSeq" id="WP_159796491.1">
    <property type="nucleotide sequence ID" value="NZ_WTYM01000052.1"/>
</dbReference>
<feature type="domain" description="Putative auto-transporter adhesin head GIN" evidence="1">
    <location>
        <begin position="67"/>
        <end position="249"/>
    </location>
</feature>
<reference evidence="2 3" key="1">
    <citation type="submission" date="2019-12" db="EMBL/GenBank/DDBJ databases">
        <title>Genomic-based taxomic classification of the family Erythrobacteraceae.</title>
        <authorList>
            <person name="Xu L."/>
        </authorList>
    </citation>
    <scope>NUCLEOTIDE SEQUENCE [LARGE SCALE GENOMIC DNA]</scope>
    <source>
        <strain evidence="2 3">MCCC 1K01500</strain>
    </source>
</reference>
<evidence type="ECO:0000259" key="1">
    <source>
        <dbReference type="Pfam" id="PF10988"/>
    </source>
</evidence>
<gene>
    <name evidence="2" type="ORF">GRI89_13300</name>
</gene>
<dbReference type="EMBL" id="WTYM01000052">
    <property type="protein sequence ID" value="MXO60516.1"/>
    <property type="molecule type" value="Genomic_DNA"/>
</dbReference>
<proteinExistence type="predicted"/>
<name>A0A6I4T026_9SPHN</name>
<dbReference type="Pfam" id="PF10988">
    <property type="entry name" value="DUF2807"/>
    <property type="match status" value="1"/>
</dbReference>
<evidence type="ECO:0000313" key="2">
    <source>
        <dbReference type="EMBL" id="MXO60516.1"/>
    </source>
</evidence>
<dbReference type="Gene3D" id="2.160.20.120">
    <property type="match status" value="1"/>
</dbReference>
<sequence>MSRLGLPPGKPKLRKREIALAVGAGLLASVGAAAVLEGMHEERAPTVASAPAEAIGSEADRVYEVPAFDNIASIGPQNIVVTYGKAFSVRSEGPAGALSRLEVVSSNGTLTIKPQGSFGFNVGRLRDATFYVTLPQLSSVVLTGSGDMTVDKVEGAKFSGMVAGSGALQIDAMQVDEASLNIGGSGKIAAKGVARSTNINIGGAGEVDAGDLKSDDASITVAGSGDVGLFVANQANISIMGSGDVEIDGTDKCTVSRMGSGDVICNGKDIEDRSDR</sequence>
<dbReference type="InterPro" id="IPR021255">
    <property type="entry name" value="DUF2807"/>
</dbReference>
<keyword evidence="3" id="KW-1185">Reference proteome</keyword>
<comment type="caution">
    <text evidence="2">The sequence shown here is derived from an EMBL/GenBank/DDBJ whole genome shotgun (WGS) entry which is preliminary data.</text>
</comment>
<dbReference type="Proteomes" id="UP000433652">
    <property type="component" value="Unassembled WGS sequence"/>
</dbReference>
<dbReference type="AlphaFoldDB" id="A0A6I4T026"/>